<feature type="transmembrane region" description="Helical" evidence="2">
    <location>
        <begin position="141"/>
        <end position="161"/>
    </location>
</feature>
<keyword evidence="2" id="KW-0812">Transmembrane</keyword>
<dbReference type="InterPro" id="IPR000801">
    <property type="entry name" value="Esterase-like"/>
</dbReference>
<keyword evidence="1" id="KW-0175">Coiled coil</keyword>
<dbReference type="GO" id="GO:0016747">
    <property type="term" value="F:acyltransferase activity, transferring groups other than amino-acyl groups"/>
    <property type="evidence" value="ECO:0007669"/>
    <property type="project" value="TreeGrafter"/>
</dbReference>
<dbReference type="Proteomes" id="UP000532194">
    <property type="component" value="Unassembled WGS sequence"/>
</dbReference>
<feature type="transmembrane region" description="Helical" evidence="2">
    <location>
        <begin position="26"/>
        <end position="50"/>
    </location>
</feature>
<dbReference type="PANTHER" id="PTHR48098">
    <property type="entry name" value="ENTEROCHELIN ESTERASE-RELATED"/>
    <property type="match status" value="1"/>
</dbReference>
<protein>
    <submittedName>
        <fullName evidence="3">Esterase</fullName>
    </submittedName>
</protein>
<dbReference type="EMBL" id="JAAIII010000004">
    <property type="protein sequence ID" value="NMM94369.1"/>
    <property type="molecule type" value="Genomic_DNA"/>
</dbReference>
<keyword evidence="2" id="KW-1133">Transmembrane helix</keyword>
<evidence type="ECO:0000313" key="4">
    <source>
        <dbReference type="Proteomes" id="UP000532194"/>
    </source>
</evidence>
<proteinExistence type="predicted"/>
<evidence type="ECO:0000256" key="2">
    <source>
        <dbReference type="SAM" id="Phobius"/>
    </source>
</evidence>
<keyword evidence="4" id="KW-1185">Reference proteome</keyword>
<gene>
    <name evidence="3" type="ORF">G1C95_1556</name>
</gene>
<dbReference type="Pfam" id="PF00756">
    <property type="entry name" value="Esterase"/>
    <property type="match status" value="1"/>
</dbReference>
<name>A0A7Y0HU47_9BIFI</name>
<feature type="transmembrane region" description="Helical" evidence="2">
    <location>
        <begin position="168"/>
        <end position="189"/>
    </location>
</feature>
<feature type="transmembrane region" description="Helical" evidence="2">
    <location>
        <begin position="106"/>
        <end position="135"/>
    </location>
</feature>
<feature type="coiled-coil region" evidence="1">
    <location>
        <begin position="68"/>
        <end position="95"/>
    </location>
</feature>
<organism evidence="3 4">
    <name type="scientific">Bifidobacterium oedipodis</name>
    <dbReference type="NCBI Taxonomy" id="2675322"/>
    <lineage>
        <taxon>Bacteria</taxon>
        <taxon>Bacillati</taxon>
        <taxon>Actinomycetota</taxon>
        <taxon>Actinomycetes</taxon>
        <taxon>Bifidobacteriales</taxon>
        <taxon>Bifidobacteriaceae</taxon>
        <taxon>Bifidobacterium</taxon>
    </lineage>
</organism>
<dbReference type="Gene3D" id="3.40.50.1820">
    <property type="entry name" value="alpha/beta hydrolase"/>
    <property type="match status" value="1"/>
</dbReference>
<dbReference type="RefSeq" id="WP_169172389.1">
    <property type="nucleotide sequence ID" value="NZ_JAAIII010000004.1"/>
</dbReference>
<evidence type="ECO:0000313" key="3">
    <source>
        <dbReference type="EMBL" id="NMM94369.1"/>
    </source>
</evidence>
<evidence type="ECO:0000256" key="1">
    <source>
        <dbReference type="SAM" id="Coils"/>
    </source>
</evidence>
<comment type="caution">
    <text evidence="3">The sequence shown here is derived from an EMBL/GenBank/DDBJ whole genome shotgun (WGS) entry which is preliminary data.</text>
</comment>
<dbReference type="InterPro" id="IPR029058">
    <property type="entry name" value="AB_hydrolase_fold"/>
</dbReference>
<dbReference type="PANTHER" id="PTHR48098:SF1">
    <property type="entry name" value="DIACYLGLYCEROL ACYLTRANSFERASE_MYCOLYLTRANSFERASE AG85A"/>
    <property type="match status" value="1"/>
</dbReference>
<dbReference type="InterPro" id="IPR050583">
    <property type="entry name" value="Mycobacterial_A85_antigen"/>
</dbReference>
<dbReference type="SUPFAM" id="SSF53474">
    <property type="entry name" value="alpha/beta-Hydrolases"/>
    <property type="match status" value="1"/>
</dbReference>
<accession>A0A7Y0HU47</accession>
<reference evidence="3 4" key="1">
    <citation type="submission" date="2020-02" db="EMBL/GenBank/DDBJ databases">
        <title>Characterization of phylogenetic diversity of novel bifidobacterial species isolated in Czech ZOOs.</title>
        <authorList>
            <person name="Lugli G.A."/>
            <person name="Vera N.B."/>
            <person name="Ventura M."/>
        </authorList>
    </citation>
    <scope>NUCLEOTIDE SEQUENCE [LARGE SCALE GENOMIC DNA]</scope>
    <source>
        <strain evidence="3 4">DSM 109957</strain>
    </source>
</reference>
<sequence length="523" mass="56314">MMHDMWLASVANRLAAAPIWSIPLTSGWLPATIIGVALAGVGILAVASIWNDARNREHDIAEQIAAHNDSLRDQHELIQEQLAEHAKERINAEDNLHRMVRIPRTIWLVVGAIIGLIVGYIGAWLVSDVFVVFGVGLGDKVIWSVALGFAALGATIAALAALHGWRRVLAACLTPVVVLAAAVAVNLQYGEYTTLGSVFGISTYQQLQRGTASRSTTSVERWLCGLTDAQRQAIPAHGSVQSAAIPATKSGFKARDAMVYLPPAALVDNPPALPVFIMMSGQPGSPERAFQASGLADLFDAYAASHDGLAPIVVSPDQLGDETHNTLCADTPVYGNAETYLTQDVTDWILDTLPADADARQWAIGGFSQGGTCSVQLGVRHPERYGTMMPFASELGPHNGSEQSMIERFFQGDRAAYESQVPLLAMKQRGKSDQMMLMSAGENDTDSIASMKRLAAGAKAIGMDVHMLEVPGTSHDWHAVHAAMNAELDTLCKRLGLSDRARPISQFEDVRVLPVNEDKERMQ</sequence>
<dbReference type="AlphaFoldDB" id="A0A7Y0HU47"/>
<keyword evidence="2" id="KW-0472">Membrane</keyword>